<proteinExistence type="inferred from homology"/>
<sequence>MEIKTYLNTGYFDESGNYKREIYIDWAKAIASKLKQDKMTSASIRRFYGRVRALSTMFRDEETFQRNKHELQKLIPLVYYSLQRDQANVPESFKDFLEVNVRLAEQSLKDFKAFVDHFQSVVAFFPKEDQKGRN</sequence>
<reference evidence="7 8" key="1">
    <citation type="submission" date="2018-06" db="EMBL/GenBank/DDBJ databases">
        <title>Genomic Encyclopedia of Type Strains, Phase III (KMG-III): the genomes of soil and plant-associated and newly described type strains.</title>
        <authorList>
            <person name="Whitman W."/>
        </authorList>
    </citation>
    <scope>NUCLEOTIDE SEQUENCE [LARGE SCALE GENOMIC DNA]</scope>
    <source>
        <strain evidence="7 8">CGMCC 1.8979</strain>
    </source>
</reference>
<accession>A0A327YFZ9</accession>
<comment type="function">
    <text evidence="1">This subunit may be involved in monitoring complementarity of crRNA and target RNA.</text>
</comment>
<evidence type="ECO:0000256" key="3">
    <source>
        <dbReference type="ARBA" id="ARBA00016118"/>
    </source>
</evidence>
<evidence type="ECO:0000256" key="2">
    <source>
        <dbReference type="ARBA" id="ARBA00006896"/>
    </source>
</evidence>
<comment type="similarity">
    <text evidence="2">Belongs to the CRISPR-associated Csm2 family.</text>
</comment>
<dbReference type="GO" id="GO:0003723">
    <property type="term" value="F:RNA binding"/>
    <property type="evidence" value="ECO:0007669"/>
    <property type="project" value="UniProtKB-KW"/>
</dbReference>
<dbReference type="EMBL" id="QLMH01000012">
    <property type="protein sequence ID" value="RAK17359.1"/>
    <property type="molecule type" value="Genomic_DNA"/>
</dbReference>
<keyword evidence="4" id="KW-0694">RNA-binding</keyword>
<evidence type="ECO:0000313" key="8">
    <source>
        <dbReference type="Proteomes" id="UP000248555"/>
    </source>
</evidence>
<protein>
    <recommendedName>
        <fullName evidence="3">CRISPR system Cms protein Csm2</fullName>
    </recommendedName>
    <alternativeName>
        <fullName evidence="6">CRISPR type III A-associated protein Csm2</fullName>
    </alternativeName>
</protein>
<evidence type="ECO:0000313" key="7">
    <source>
        <dbReference type="EMBL" id="RAK17359.1"/>
    </source>
</evidence>
<keyword evidence="5" id="KW-0051">Antiviral defense</keyword>
<organism evidence="7 8">
    <name type="scientific">Paranoxybacillus vitaminiphilus</name>
    <dbReference type="NCBI Taxonomy" id="581036"/>
    <lineage>
        <taxon>Bacteria</taxon>
        <taxon>Bacillati</taxon>
        <taxon>Bacillota</taxon>
        <taxon>Bacilli</taxon>
        <taxon>Bacillales</taxon>
        <taxon>Anoxybacillaceae</taxon>
        <taxon>Paranoxybacillus</taxon>
    </lineage>
</organism>
<gene>
    <name evidence="7" type="ORF">B0I26_11281</name>
</gene>
<evidence type="ECO:0000256" key="6">
    <source>
        <dbReference type="ARBA" id="ARBA00031723"/>
    </source>
</evidence>
<dbReference type="AlphaFoldDB" id="A0A327YFZ9"/>
<keyword evidence="8" id="KW-1185">Reference proteome</keyword>
<dbReference type="GO" id="GO:0051607">
    <property type="term" value="P:defense response to virus"/>
    <property type="evidence" value="ECO:0007669"/>
    <property type="project" value="UniProtKB-KW"/>
</dbReference>
<evidence type="ECO:0000256" key="5">
    <source>
        <dbReference type="ARBA" id="ARBA00023118"/>
    </source>
</evidence>
<dbReference type="Pfam" id="PF03750">
    <property type="entry name" value="Csm2_III-A"/>
    <property type="match status" value="1"/>
</dbReference>
<dbReference type="NCBIfam" id="TIGR01870">
    <property type="entry name" value="cas_TM1810_Csm2"/>
    <property type="match status" value="1"/>
</dbReference>
<evidence type="ECO:0000256" key="4">
    <source>
        <dbReference type="ARBA" id="ARBA00022884"/>
    </source>
</evidence>
<evidence type="ECO:0000256" key="1">
    <source>
        <dbReference type="ARBA" id="ARBA00003640"/>
    </source>
</evidence>
<comment type="caution">
    <text evidence="7">The sequence shown here is derived from an EMBL/GenBank/DDBJ whole genome shotgun (WGS) entry which is preliminary data.</text>
</comment>
<dbReference type="Proteomes" id="UP000248555">
    <property type="component" value="Unassembled WGS sequence"/>
</dbReference>
<dbReference type="InterPro" id="IPR010149">
    <property type="entry name" value="CRISPR-assoc_prot_Csm2_III-A"/>
</dbReference>
<dbReference type="OrthoDB" id="1751417at2"/>
<name>A0A327YFZ9_9BACL</name>
<dbReference type="RefSeq" id="WP_111645890.1">
    <property type="nucleotide sequence ID" value="NZ_QLMH01000012.1"/>
</dbReference>